<evidence type="ECO:0008006" key="3">
    <source>
        <dbReference type="Google" id="ProtNLM"/>
    </source>
</evidence>
<sequence length="85" mass="10174">MKQLKNDYPKKKGLKKLDCYCEEKIFNGIEKFDKVTDNMNCSKVIISVIFYIIKKIIKYDAIKAGNSKMKYKEYISYMKEGYRHK</sequence>
<name>A0A0J9UUQ9_PLAVI</name>
<organism evidence="1 2">
    <name type="scientific">Plasmodium vivax India VII</name>
    <dbReference type="NCBI Taxonomy" id="1077284"/>
    <lineage>
        <taxon>Eukaryota</taxon>
        <taxon>Sar</taxon>
        <taxon>Alveolata</taxon>
        <taxon>Apicomplexa</taxon>
        <taxon>Aconoidasida</taxon>
        <taxon>Haemosporida</taxon>
        <taxon>Plasmodiidae</taxon>
        <taxon>Plasmodium</taxon>
        <taxon>Plasmodium (Plasmodium)</taxon>
    </lineage>
</organism>
<dbReference type="EMBL" id="KQ234456">
    <property type="protein sequence ID" value="KMZ77213.1"/>
    <property type="molecule type" value="Genomic_DNA"/>
</dbReference>
<gene>
    <name evidence="1" type="ORF">PVIIG_05592</name>
</gene>
<accession>A0A0J9UUQ9</accession>
<dbReference type="AlphaFoldDB" id="A0A0J9UUQ9"/>
<proteinExistence type="predicted"/>
<protein>
    <recommendedName>
        <fullName evidence="3">Variable surface protein Vir10</fullName>
    </recommendedName>
</protein>
<dbReference type="Proteomes" id="UP000053562">
    <property type="component" value="Unassembled WGS sequence"/>
</dbReference>
<evidence type="ECO:0000313" key="2">
    <source>
        <dbReference type="Proteomes" id="UP000053562"/>
    </source>
</evidence>
<reference evidence="1 2" key="1">
    <citation type="submission" date="2011-08" db="EMBL/GenBank/DDBJ databases">
        <title>The Genome Sequence of Plasmodium vivax India VII.</title>
        <authorList>
            <consortium name="The Broad Institute Genome Sequencing Platform"/>
            <consortium name="The Broad Institute Genome Sequencing Center for Infectious Disease"/>
            <person name="Neafsey D."/>
            <person name="Carlton J."/>
            <person name="Barnwell J."/>
            <person name="Collins W."/>
            <person name="Escalante A."/>
            <person name="Mullikin J."/>
            <person name="Saul A."/>
            <person name="Guigo R."/>
            <person name="Camara F."/>
            <person name="Young S.K."/>
            <person name="Zeng Q."/>
            <person name="Gargeya S."/>
            <person name="Fitzgerald M."/>
            <person name="Haas B."/>
            <person name="Abouelleil A."/>
            <person name="Alvarado L."/>
            <person name="Arachchi H.M."/>
            <person name="Berlin A."/>
            <person name="Brown A."/>
            <person name="Chapman S.B."/>
            <person name="Chen Z."/>
            <person name="Dunbar C."/>
            <person name="Freedman E."/>
            <person name="Gearin G."/>
            <person name="Gellesch M."/>
            <person name="Goldberg J."/>
            <person name="Griggs A."/>
            <person name="Gujja S."/>
            <person name="Heiman D."/>
            <person name="Howarth C."/>
            <person name="Larson L."/>
            <person name="Lui A."/>
            <person name="MacDonald P.J.P."/>
            <person name="Montmayeur A."/>
            <person name="Murphy C."/>
            <person name="Neiman D."/>
            <person name="Pearson M."/>
            <person name="Priest M."/>
            <person name="Roberts A."/>
            <person name="Saif S."/>
            <person name="Shea T."/>
            <person name="Shenoy N."/>
            <person name="Sisk P."/>
            <person name="Stolte C."/>
            <person name="Sykes S."/>
            <person name="Wortman J."/>
            <person name="Nusbaum C."/>
            <person name="Birren B."/>
        </authorList>
    </citation>
    <scope>NUCLEOTIDE SEQUENCE [LARGE SCALE GENOMIC DNA]</scope>
    <source>
        <strain evidence="1 2">India VII</strain>
    </source>
</reference>
<dbReference type="OrthoDB" id="10586081at2759"/>
<evidence type="ECO:0000313" key="1">
    <source>
        <dbReference type="EMBL" id="KMZ77213.1"/>
    </source>
</evidence>